<dbReference type="Pfam" id="PF05117">
    <property type="entry name" value="DUF695"/>
    <property type="match status" value="1"/>
</dbReference>
<organism evidence="2 3">
    <name type="scientific">Flavivirga aquatica</name>
    <dbReference type="NCBI Taxonomy" id="1849968"/>
    <lineage>
        <taxon>Bacteria</taxon>
        <taxon>Pseudomonadati</taxon>
        <taxon>Bacteroidota</taxon>
        <taxon>Flavobacteriia</taxon>
        <taxon>Flavobacteriales</taxon>
        <taxon>Flavobacteriaceae</taxon>
        <taxon>Flavivirga</taxon>
    </lineage>
</organism>
<dbReference type="EMBL" id="MDJD01000007">
    <property type="protein sequence ID" value="OEK09555.1"/>
    <property type="molecule type" value="Genomic_DNA"/>
</dbReference>
<accession>A0A1E5TDV7</accession>
<feature type="domain" description="DUF695" evidence="1">
    <location>
        <begin position="7"/>
        <end position="129"/>
    </location>
</feature>
<comment type="caution">
    <text evidence="2">The sequence shown here is derived from an EMBL/GenBank/DDBJ whole genome shotgun (WGS) entry which is preliminary data.</text>
</comment>
<dbReference type="AlphaFoldDB" id="A0A1E5TDV7"/>
<evidence type="ECO:0000313" key="3">
    <source>
        <dbReference type="Proteomes" id="UP000095713"/>
    </source>
</evidence>
<protein>
    <recommendedName>
        <fullName evidence="1">DUF695 domain-containing protein</fullName>
    </recommendedName>
</protein>
<evidence type="ECO:0000313" key="2">
    <source>
        <dbReference type="EMBL" id="OEK09555.1"/>
    </source>
</evidence>
<proteinExistence type="predicted"/>
<keyword evidence="3" id="KW-1185">Reference proteome</keyword>
<dbReference type="Proteomes" id="UP000095713">
    <property type="component" value="Unassembled WGS sequence"/>
</dbReference>
<reference evidence="2 3" key="1">
    <citation type="submission" date="2016-05" db="EMBL/GenBank/DDBJ databases">
        <title>Draft Genome Sequence of Algibacter sp. Strain SK-16 Isolated from the Surface Water of Aburatsubo Inlet.</title>
        <authorList>
            <person name="Wong S.-K."/>
            <person name="Yoshizawa S."/>
            <person name="Nakajima Y."/>
            <person name="Ogura Y."/>
            <person name="Tetsuya H."/>
            <person name="Hamasaki K."/>
        </authorList>
    </citation>
    <scope>NUCLEOTIDE SEQUENCE [LARGE SCALE GENOMIC DNA]</scope>
    <source>
        <strain evidence="2 3">SK-16</strain>
    </source>
</reference>
<name>A0A1E5TDV7_9FLAO</name>
<evidence type="ECO:0000259" key="1">
    <source>
        <dbReference type="Pfam" id="PF05117"/>
    </source>
</evidence>
<dbReference type="InterPro" id="IPR016097">
    <property type="entry name" value="DUF695"/>
</dbReference>
<gene>
    <name evidence="2" type="ORF">A8C32_12690</name>
</gene>
<sequence length="133" mass="15496">MEATLENGNPVVGSFNMAYKNYDKKSKFPWCLSISIGLKLENCKENGLPESEEIPIANRFEDELLKKIKEITTAHYVGHLFSDTFLDVYIYLDDPEKVHQWLQTQINKEGLIRGFGYEINQDPKWETVNNYMN</sequence>
<dbReference type="RefSeq" id="WP_069828991.1">
    <property type="nucleotide sequence ID" value="NZ_MDJD01000007.1"/>
</dbReference>
<dbReference type="STRING" id="1849968.A8C32_12690"/>